<dbReference type="EMBL" id="CH466555">
    <property type="protein sequence ID" value="EDL13182.1"/>
    <property type="molecule type" value="Genomic_DNA"/>
</dbReference>
<feature type="region of interest" description="Disordered" evidence="1">
    <location>
        <begin position="23"/>
        <end position="51"/>
    </location>
</feature>
<evidence type="ECO:0000313" key="4">
    <source>
        <dbReference type="Proteomes" id="UP000000589"/>
    </source>
</evidence>
<keyword evidence="4" id="KW-1185">Reference proteome</keyword>
<dbReference type="Ensembl" id="ENSMUST00000192920.4">
    <property type="protein sequence ID" value="ENSMUSP00000160233.1"/>
    <property type="gene ID" value="ENSMUSG00000070489.9"/>
</dbReference>
<evidence type="ECO:0000256" key="1">
    <source>
        <dbReference type="SAM" id="MobiDB-lite"/>
    </source>
</evidence>
<evidence type="ECO:0000313" key="2">
    <source>
        <dbReference type="EMBL" id="EDL13182.1"/>
    </source>
</evidence>
<dbReference type="Proteomes" id="UP000000589">
    <property type="component" value="Chromosome 1"/>
</dbReference>
<evidence type="ECO:0000313" key="3">
    <source>
        <dbReference type="Ensembl" id="ENSMUSP00000160233.1"/>
    </source>
</evidence>
<protein>
    <submittedName>
        <fullName evidence="2">MCG54832</fullName>
    </submittedName>
    <submittedName>
        <fullName evidence="3">RIKEN cDNA 4930527J03 gene</fullName>
    </submittedName>
</protein>
<accession>A0ABJ3HKR3</accession>
<feature type="compositionally biased region" description="Basic and acidic residues" evidence="1">
    <location>
        <begin position="28"/>
        <end position="40"/>
    </location>
</feature>
<feature type="compositionally biased region" description="Basic residues" evidence="1">
    <location>
        <begin position="63"/>
        <end position="72"/>
    </location>
</feature>
<organism evidence="3 4">
    <name type="scientific">Mus musculus</name>
    <name type="common">Mouse</name>
    <dbReference type="NCBI Taxonomy" id="10090"/>
    <lineage>
        <taxon>Eukaryota</taxon>
        <taxon>Metazoa</taxon>
        <taxon>Chordata</taxon>
        <taxon>Craniata</taxon>
        <taxon>Vertebrata</taxon>
        <taxon>Euteleostomi</taxon>
        <taxon>Mammalia</taxon>
        <taxon>Eutheria</taxon>
        <taxon>Euarchontoglires</taxon>
        <taxon>Glires</taxon>
        <taxon>Rodentia</taxon>
        <taxon>Myomorpha</taxon>
        <taxon>Muroidea</taxon>
        <taxon>Muridae</taxon>
        <taxon>Murinae</taxon>
        <taxon>Mus</taxon>
        <taxon>Mus</taxon>
    </lineage>
</organism>
<proteinExistence type="predicted"/>
<dbReference type="MGI" id="MGI:1922414">
    <property type="gene designation" value="4930527J03Rik"/>
</dbReference>
<reference evidence="3 4" key="3">
    <citation type="journal article" date="2009" name="PLoS Biol.">
        <title>Lineage-specific biology revealed by a finished genome assembly of the mouse.</title>
        <authorList>
            <consortium name="Mouse Genome Sequencing Consortium"/>
            <person name="Church D.M."/>
            <person name="Goodstadt L."/>
            <person name="Hillier L.W."/>
            <person name="Zody M.C."/>
            <person name="Goldstein S."/>
            <person name="She X."/>
            <person name="Bult C.J."/>
            <person name="Agarwala R."/>
            <person name="Cherry J.L."/>
            <person name="DiCuccio M."/>
            <person name="Hlavina W."/>
            <person name="Kapustin Y."/>
            <person name="Meric P."/>
            <person name="Maglott D."/>
            <person name="Birtle Z."/>
            <person name="Marques A.C."/>
            <person name="Graves T."/>
            <person name="Zhou S."/>
            <person name="Teague B."/>
            <person name="Potamousis K."/>
            <person name="Churas C."/>
            <person name="Place M."/>
            <person name="Herschleb J."/>
            <person name="Runnheim R."/>
            <person name="Forrest D."/>
            <person name="Amos-Landgraf J."/>
            <person name="Schwartz D.C."/>
            <person name="Cheng Z."/>
            <person name="Lindblad-Toh K."/>
            <person name="Eichler E.E."/>
            <person name="Ponting C.P."/>
        </authorList>
    </citation>
    <scope>NUCLEOTIDE SEQUENCE [LARGE SCALE GENOMIC DNA]</scope>
    <source>
        <strain evidence="3 4">C57BL/6J</strain>
    </source>
</reference>
<reference evidence="2" key="2">
    <citation type="submission" date="2005-09" db="EMBL/GenBank/DDBJ databases">
        <authorList>
            <person name="Mural R.J."/>
            <person name="Adams M.D."/>
            <person name="Myers E.W."/>
            <person name="Smith H.O."/>
            <person name="Venter J.C."/>
        </authorList>
    </citation>
    <scope>NUCLEOTIDE SEQUENCE</scope>
    <source>
        <strain evidence="2">Mixed</strain>
    </source>
</reference>
<dbReference type="GeneTree" id="ENSGT00910000147125"/>
<reference evidence="2" key="1">
    <citation type="journal article" date="2002" name="Science">
        <title>A comparison of whole-genome shotgun-derived mouse chromosome 16 and the human genome.</title>
        <authorList>
            <person name="Mural R.J."/>
            <person name="Adams M.D."/>
            <person name="Myers E.W."/>
            <person name="Smith H.O."/>
            <person name="Miklos G.L."/>
            <person name="Wides R."/>
            <person name="Halpern A."/>
            <person name="Li P.W."/>
            <person name="Sutton G.G."/>
            <person name="Nadeau J."/>
            <person name="Salzberg S.L."/>
            <person name="Holt R.A."/>
            <person name="Kodira C.D."/>
            <person name="Lu F."/>
            <person name="Chen L."/>
            <person name="Deng Z."/>
            <person name="Evangelista C.C."/>
            <person name="Gan W."/>
            <person name="Heiman T.J."/>
            <person name="Li J."/>
            <person name="Li Z."/>
            <person name="Merkulov G.V."/>
            <person name="Milshina N.V."/>
            <person name="Naik A.K."/>
            <person name="Qi R."/>
            <person name="Shue B.C."/>
            <person name="Wang A."/>
            <person name="Wang J."/>
            <person name="Wang X."/>
            <person name="Yan X."/>
            <person name="Ye J."/>
            <person name="Yooseph S."/>
            <person name="Zhao Q."/>
            <person name="Zheng L."/>
            <person name="Zhu S.C."/>
            <person name="Biddick K."/>
            <person name="Bolanos R."/>
            <person name="Delcher A.L."/>
            <person name="Dew I.M."/>
            <person name="Fasulo D."/>
            <person name="Flanigan M.J."/>
            <person name="Huson D.H."/>
            <person name="Kravitz S.A."/>
            <person name="Miller J.R."/>
            <person name="Mobarry C.M."/>
            <person name="Reinert K."/>
            <person name="Remington K.A."/>
            <person name="Zhang Q."/>
            <person name="Zheng X.H."/>
            <person name="Nusskern D.R."/>
            <person name="Lai Z."/>
            <person name="Lei Y."/>
            <person name="Zhong W."/>
            <person name="Yao A."/>
            <person name="Guan P."/>
            <person name="Ji R.R."/>
            <person name="Gu Z."/>
            <person name="Wang Z.Y."/>
            <person name="Zhong F."/>
            <person name="Xiao C."/>
            <person name="Chiang C.C."/>
            <person name="Yandell M."/>
            <person name="Wortman J.R."/>
            <person name="Amanatides P.G."/>
            <person name="Hladun S.L."/>
            <person name="Pratts E.C."/>
            <person name="Johnson J.E."/>
            <person name="Dodson K.L."/>
            <person name="Woodford K.J."/>
            <person name="Evans C.A."/>
            <person name="Gropman B."/>
            <person name="Rusch D.B."/>
            <person name="Venter E."/>
            <person name="Wang M."/>
            <person name="Smith T.J."/>
            <person name="Houck J.T."/>
            <person name="Tompkins D.E."/>
            <person name="Haynes C."/>
            <person name="Jacob D."/>
            <person name="Chin S.H."/>
            <person name="Allen D.R."/>
            <person name="Dahlke C.E."/>
            <person name="Sanders R."/>
            <person name="Li K."/>
            <person name="Liu X."/>
            <person name="Levitsky A.A."/>
            <person name="Majoros W.H."/>
            <person name="Chen Q."/>
            <person name="Xia A.C."/>
            <person name="Lopez J.R."/>
            <person name="Donnelly M.T."/>
            <person name="Newman M.H."/>
            <person name="Glodek A."/>
            <person name="Kraft C.L."/>
            <person name="Nodell M."/>
            <person name="Ali F."/>
            <person name="An H.J."/>
            <person name="Baldwin-Pitts D."/>
            <person name="Beeson K.Y."/>
            <person name="Cai S."/>
            <person name="Carnes M."/>
            <person name="Carver A."/>
            <person name="Caulk P.M."/>
            <person name="Center A."/>
            <person name="Chen Y.H."/>
            <person name="Cheng M.L."/>
            <person name="Coyne M.D."/>
            <person name="Crowder M."/>
            <person name="Danaher S."/>
            <person name="Davenport L.B."/>
            <person name="Desilets R."/>
            <person name="Dietz S.M."/>
            <person name="Doup L."/>
            <person name="Dullaghan P."/>
            <person name="Ferriera S."/>
            <person name="Fosler C.R."/>
            <person name="Gire H.C."/>
            <person name="Gluecksmann A."/>
            <person name="Gocayne J.D."/>
            <person name="Gray J."/>
            <person name="Hart B."/>
            <person name="Haynes J."/>
            <person name="Hoover J."/>
            <person name="Howland T."/>
            <person name="Ibegwam C."/>
            <person name="Jalali M."/>
            <person name="Johns D."/>
            <person name="Kline L."/>
            <person name="Ma D.S."/>
            <person name="MacCawley S."/>
            <person name="Magoon A."/>
            <person name="Mann F."/>
            <person name="May D."/>
            <person name="McIntosh T.C."/>
            <person name="Mehta S."/>
            <person name="Moy L."/>
            <person name="Moy M.C."/>
            <person name="Murphy B.J."/>
            <person name="Murphy S.D."/>
            <person name="Nelson K.A."/>
            <person name="Nuri Z."/>
            <person name="Parker K.A."/>
            <person name="Prudhomme A.C."/>
            <person name="Puri V.N."/>
            <person name="Qureshi H."/>
            <person name="Raley J.C."/>
            <person name="Reardon M.S."/>
            <person name="Regier M.A."/>
            <person name="Rogers Y.H."/>
            <person name="Romblad D.L."/>
            <person name="Schutz J."/>
            <person name="Scott J.L."/>
            <person name="Scott R."/>
            <person name="Sitter C.D."/>
            <person name="Smallwood M."/>
            <person name="Sprague A.C."/>
            <person name="Stewart E."/>
            <person name="Strong R.V."/>
            <person name="Suh E."/>
            <person name="Sylvester K."/>
            <person name="Thomas R."/>
            <person name="Tint N.N."/>
            <person name="Tsonis C."/>
            <person name="Wang G."/>
            <person name="Wang G."/>
            <person name="Williams M.S."/>
            <person name="Williams S.M."/>
            <person name="Windsor S.M."/>
            <person name="Wolfe K."/>
            <person name="Wu M.M."/>
            <person name="Zaveri J."/>
            <person name="Chaturvedi K."/>
            <person name="Gabrielian A.E."/>
            <person name="Ke Z."/>
            <person name="Sun J."/>
            <person name="Subramanian G."/>
            <person name="Venter J.C."/>
            <person name="Pfannkoch C.M."/>
            <person name="Barnstead M."/>
            <person name="Stephenson L.D."/>
        </authorList>
    </citation>
    <scope>NUCLEOTIDE SEQUENCE</scope>
    <source>
        <strain evidence="2">Mixed</strain>
    </source>
</reference>
<reference evidence="3" key="5">
    <citation type="submission" date="2025-05" db="UniProtKB">
        <authorList>
            <consortium name="Ensembl"/>
        </authorList>
    </citation>
    <scope>IDENTIFICATION</scope>
    <source>
        <strain evidence="3">C57BL/6J</strain>
    </source>
</reference>
<sequence length="130" mass="14563">MAEVRGLRRGGVQHELLEKVARLQRGARHAEPEAAARRTAGDGGSGSGSGFWCWRRLFARGARGARRRKGKFSRPGAAATSERSVWAPPGLQRLLQRLATWRRRYLRRGERPEGLEEIPLLVLERARAAD</sequence>
<reference evidence="3 4" key="4">
    <citation type="journal article" date="2011" name="PLoS Biol.">
        <title>Modernizing reference genome assemblies.</title>
        <authorList>
            <person name="Church D.M."/>
            <person name="Schneider V.A."/>
            <person name="Graves T."/>
            <person name="Auger K."/>
            <person name="Cunningham F."/>
            <person name="Bouk N."/>
            <person name="Chen H.C."/>
            <person name="Agarwala R."/>
            <person name="McLaren W.M."/>
            <person name="Ritchie G.R."/>
            <person name="Albracht D."/>
            <person name="Kremitzki M."/>
            <person name="Rock S."/>
            <person name="Kotkiewicz H."/>
            <person name="Kremitzki C."/>
            <person name="Wollam A."/>
            <person name="Trani L."/>
            <person name="Fulton L."/>
            <person name="Fulton R."/>
            <person name="Matthews L."/>
            <person name="Whitehead S."/>
            <person name="Chow W."/>
            <person name="Torrance J."/>
            <person name="Dunn M."/>
            <person name="Harden G."/>
            <person name="Threadgold G."/>
            <person name="Wood J."/>
            <person name="Collins J."/>
            <person name="Heath P."/>
            <person name="Griffiths G."/>
            <person name="Pelan S."/>
            <person name="Grafham D."/>
            <person name="Eichler E.E."/>
            <person name="Weinstock G."/>
            <person name="Mardis E.R."/>
            <person name="Wilson R.K."/>
            <person name="Howe K."/>
            <person name="Flicek P."/>
            <person name="Hubbard T."/>
        </authorList>
    </citation>
    <scope>NUCLEOTIDE SEQUENCE [LARGE SCALE GENOMIC DNA]</scope>
    <source>
        <strain evidence="3 4">C57BL/6J</strain>
    </source>
</reference>
<gene>
    <name evidence="3" type="primary">4930527J03Rik</name>
    <name evidence="2" type="ORF">mCG_54832</name>
</gene>
<name>A0ABJ3HKR3_MOUSE</name>
<feature type="region of interest" description="Disordered" evidence="1">
    <location>
        <begin position="63"/>
        <end position="84"/>
    </location>
</feature>